<accession>A0ABX0JHL9</accession>
<sequence>MYFTNDVHLENYAAIQRALNINPSRYEYLAVAYVLAYPDIYQNIEWSAFQITRKFEGQHAFDFPSLSGGSVQ</sequence>
<keyword evidence="2" id="KW-1185">Reference proteome</keyword>
<gene>
    <name evidence="1" type="ORF">G9U52_34230</name>
</gene>
<dbReference type="EMBL" id="JAAOIW010000022">
    <property type="protein sequence ID" value="NHN34804.1"/>
    <property type="molecule type" value="Genomic_DNA"/>
</dbReference>
<proteinExistence type="predicted"/>
<dbReference type="RefSeq" id="WP_166156441.1">
    <property type="nucleotide sequence ID" value="NZ_JAAOIW010000022.1"/>
</dbReference>
<organism evidence="1 2">
    <name type="scientific">Paenibacillus agricola</name>
    <dbReference type="NCBI Taxonomy" id="2716264"/>
    <lineage>
        <taxon>Bacteria</taxon>
        <taxon>Bacillati</taxon>
        <taxon>Bacillota</taxon>
        <taxon>Bacilli</taxon>
        <taxon>Bacillales</taxon>
        <taxon>Paenibacillaceae</taxon>
        <taxon>Paenibacillus</taxon>
    </lineage>
</organism>
<evidence type="ECO:0000313" key="2">
    <source>
        <dbReference type="Proteomes" id="UP001165962"/>
    </source>
</evidence>
<evidence type="ECO:0000313" key="1">
    <source>
        <dbReference type="EMBL" id="NHN34804.1"/>
    </source>
</evidence>
<reference evidence="1" key="1">
    <citation type="submission" date="2020-03" db="EMBL/GenBank/DDBJ databases">
        <title>Draft sequencing of Paenibacilllus sp. S3N08.</title>
        <authorList>
            <person name="Kim D.-U."/>
        </authorList>
    </citation>
    <scope>NUCLEOTIDE SEQUENCE</scope>
    <source>
        <strain evidence="1">S3N08</strain>
    </source>
</reference>
<comment type="caution">
    <text evidence="1">The sequence shown here is derived from an EMBL/GenBank/DDBJ whole genome shotgun (WGS) entry which is preliminary data.</text>
</comment>
<dbReference type="Proteomes" id="UP001165962">
    <property type="component" value="Unassembled WGS sequence"/>
</dbReference>
<name>A0ABX0JHL9_9BACL</name>
<protein>
    <submittedName>
        <fullName evidence="1">Uncharacterized protein</fullName>
    </submittedName>
</protein>